<proteinExistence type="predicted"/>
<dbReference type="AlphaFoldDB" id="A0AAW0DTF0"/>
<reference evidence="1 2" key="1">
    <citation type="submission" date="2024-01" db="EMBL/GenBank/DDBJ databases">
        <title>A draft genome for a cacao thread blight-causing isolate of Paramarasmius palmivorus.</title>
        <authorList>
            <person name="Baruah I.K."/>
            <person name="Bukari Y."/>
            <person name="Amoako-Attah I."/>
            <person name="Meinhardt L.W."/>
            <person name="Bailey B.A."/>
            <person name="Cohen S.P."/>
        </authorList>
    </citation>
    <scope>NUCLEOTIDE SEQUENCE [LARGE SCALE GENOMIC DNA]</scope>
    <source>
        <strain evidence="1 2">GH-12</strain>
    </source>
</reference>
<evidence type="ECO:0008006" key="3">
    <source>
        <dbReference type="Google" id="ProtNLM"/>
    </source>
</evidence>
<organism evidence="1 2">
    <name type="scientific">Paramarasmius palmivorus</name>
    <dbReference type="NCBI Taxonomy" id="297713"/>
    <lineage>
        <taxon>Eukaryota</taxon>
        <taxon>Fungi</taxon>
        <taxon>Dikarya</taxon>
        <taxon>Basidiomycota</taxon>
        <taxon>Agaricomycotina</taxon>
        <taxon>Agaricomycetes</taxon>
        <taxon>Agaricomycetidae</taxon>
        <taxon>Agaricales</taxon>
        <taxon>Marasmiineae</taxon>
        <taxon>Marasmiaceae</taxon>
        <taxon>Paramarasmius</taxon>
    </lineage>
</organism>
<evidence type="ECO:0000313" key="1">
    <source>
        <dbReference type="EMBL" id="KAK7054788.1"/>
    </source>
</evidence>
<dbReference type="PANTHER" id="PTHR31051:SF1">
    <property type="entry name" value="PROTEASOME ASSEMBLY CHAPERONE 3"/>
    <property type="match status" value="1"/>
</dbReference>
<dbReference type="Proteomes" id="UP001383192">
    <property type="component" value="Unassembled WGS sequence"/>
</dbReference>
<dbReference type="EMBL" id="JAYKXP010000008">
    <property type="protein sequence ID" value="KAK7054788.1"/>
    <property type="molecule type" value="Genomic_DNA"/>
</dbReference>
<name>A0AAW0DTF0_9AGAR</name>
<dbReference type="InterPro" id="IPR018788">
    <property type="entry name" value="Proteasome_assmbl_chp_3"/>
</dbReference>
<protein>
    <recommendedName>
        <fullName evidence="3">Proteasome assembly chaperone 3</fullName>
    </recommendedName>
</protein>
<dbReference type="PANTHER" id="PTHR31051">
    <property type="entry name" value="PROTEASOME ASSEMBLY CHAPERONE 3"/>
    <property type="match status" value="1"/>
</dbReference>
<accession>A0AAW0DTF0</accession>
<comment type="caution">
    <text evidence="1">The sequence shown here is derived from an EMBL/GenBank/DDBJ whole genome shotgun (WGS) entry which is preliminary data.</text>
</comment>
<dbReference type="InterPro" id="IPR053720">
    <property type="entry name" value="Psm_Assembly_Chaperone"/>
</dbReference>
<keyword evidence="2" id="KW-1185">Reference proteome</keyword>
<evidence type="ECO:0000313" key="2">
    <source>
        <dbReference type="Proteomes" id="UP001383192"/>
    </source>
</evidence>
<gene>
    <name evidence="1" type="ORF">VNI00_003251</name>
</gene>
<sequence>MSTLTGSKEIDGITTEISIQHFADSILVLVTQLGKVGNLIQASLPATTPLLPIPPPDPTQPNVQQLPPVPTAIQLTNLLGHAPSEHLHTLHNLYASQIASILWYMEADDPMSQRVRRNVIVGISLQKSQDTVDSRGPSERERNTFAAVMAMVQELCAKTQGS</sequence>
<dbReference type="GO" id="GO:0043248">
    <property type="term" value="P:proteasome assembly"/>
    <property type="evidence" value="ECO:0007669"/>
    <property type="project" value="InterPro"/>
</dbReference>
<dbReference type="Gene3D" id="3.30.230.90">
    <property type="match status" value="1"/>
</dbReference>